<evidence type="ECO:0000256" key="1">
    <source>
        <dbReference type="SAM" id="Phobius"/>
    </source>
</evidence>
<accession>A0A9X4MD20</accession>
<reference evidence="2" key="1">
    <citation type="journal article" date="2022" name="bioRxiv">
        <title>Thiovibrio frasassiensisgen. nov., sp. nov., an autotrophic, elemental sulfur disproportionating bacterium isolated from sulfidic karst sediment, and proposal of Thiovibrionaceae fam. nov.</title>
        <authorList>
            <person name="Aronson H."/>
            <person name="Thomas C."/>
            <person name="Bhattacharyya M."/>
            <person name="Eckstein S."/>
            <person name="Jensen S."/>
            <person name="Barco R."/>
            <person name="Macalady J."/>
            <person name="Amend J."/>
        </authorList>
    </citation>
    <scope>NUCLEOTIDE SEQUENCE</scope>
    <source>
        <strain evidence="2">RS19-109</strain>
    </source>
</reference>
<evidence type="ECO:0000313" key="3">
    <source>
        <dbReference type="Proteomes" id="UP001154240"/>
    </source>
</evidence>
<dbReference type="Proteomes" id="UP001154240">
    <property type="component" value="Unassembled WGS sequence"/>
</dbReference>
<name>A0A9X4MD20_9BACT</name>
<reference evidence="2" key="2">
    <citation type="submission" date="2022-10" db="EMBL/GenBank/DDBJ databases">
        <authorList>
            <person name="Aronson H.S."/>
        </authorList>
    </citation>
    <scope>NUCLEOTIDE SEQUENCE</scope>
    <source>
        <strain evidence="2">RS19-109</strain>
    </source>
</reference>
<feature type="transmembrane region" description="Helical" evidence="1">
    <location>
        <begin position="154"/>
        <end position="173"/>
    </location>
</feature>
<protein>
    <submittedName>
        <fullName evidence="2">Uncharacterized protein</fullName>
    </submittedName>
</protein>
<keyword evidence="1" id="KW-0812">Transmembrane</keyword>
<comment type="caution">
    <text evidence="2">The sequence shown here is derived from an EMBL/GenBank/DDBJ whole genome shotgun (WGS) entry which is preliminary data.</text>
</comment>
<dbReference type="RefSeq" id="WP_307632352.1">
    <property type="nucleotide sequence ID" value="NZ_JAPHEH010000001.1"/>
</dbReference>
<keyword evidence="1" id="KW-0472">Membrane</keyword>
<proteinExistence type="predicted"/>
<keyword evidence="1" id="KW-1133">Transmembrane helix</keyword>
<gene>
    <name evidence="2" type="ORF">OLX77_04290</name>
</gene>
<evidence type="ECO:0000313" key="2">
    <source>
        <dbReference type="EMBL" id="MDG4475379.1"/>
    </source>
</evidence>
<sequence length="232" mass="26398">MKTFFSAIFRESISPATVLVLSILITATHASDLVDFGLTAENLSSLFAWQFCHRFDAHFLVNMFFVVLLIRSSVRISLFDMITLSLYALAMTKFTPLPWYGASGIIHFYIGYIIRARLYTETFDFPWAATNISLSAPLARLLPRRVMGWVPKRIAYFNVIFLHVALYQFAINGSVVQESLHLFALLLGMCPISTIIEHIRQPIHPNGLQSRKKYSTNTLLYCPTTQPGREIL</sequence>
<feature type="transmembrane region" description="Helical" evidence="1">
    <location>
        <begin position="97"/>
        <end position="119"/>
    </location>
</feature>
<dbReference type="EMBL" id="JAPHEH010000001">
    <property type="protein sequence ID" value="MDG4475379.1"/>
    <property type="molecule type" value="Genomic_DNA"/>
</dbReference>
<organism evidence="2 3">
    <name type="scientific">Thiovibrio frasassiensis</name>
    <dbReference type="NCBI Taxonomy" id="2984131"/>
    <lineage>
        <taxon>Bacteria</taxon>
        <taxon>Pseudomonadati</taxon>
        <taxon>Thermodesulfobacteriota</taxon>
        <taxon>Desulfobulbia</taxon>
        <taxon>Desulfobulbales</taxon>
        <taxon>Thiovibrionaceae</taxon>
        <taxon>Thiovibrio</taxon>
    </lineage>
</organism>
<dbReference type="AlphaFoldDB" id="A0A9X4MD20"/>
<feature type="transmembrane region" description="Helical" evidence="1">
    <location>
        <begin position="63"/>
        <end position="90"/>
    </location>
</feature>
<keyword evidence="3" id="KW-1185">Reference proteome</keyword>